<evidence type="ECO:0000256" key="1">
    <source>
        <dbReference type="SAM" id="MobiDB-lite"/>
    </source>
</evidence>
<keyword evidence="3" id="KW-1185">Reference proteome</keyword>
<accession>A0AAV4WA67</accession>
<name>A0AAV4WA67_CAEEX</name>
<evidence type="ECO:0000313" key="3">
    <source>
        <dbReference type="Proteomes" id="UP001054945"/>
    </source>
</evidence>
<feature type="region of interest" description="Disordered" evidence="1">
    <location>
        <begin position="41"/>
        <end position="77"/>
    </location>
</feature>
<protein>
    <submittedName>
        <fullName evidence="2">Uncharacterized protein</fullName>
    </submittedName>
</protein>
<dbReference type="AlphaFoldDB" id="A0AAV4WA67"/>
<reference evidence="2 3" key="1">
    <citation type="submission" date="2021-06" db="EMBL/GenBank/DDBJ databases">
        <title>Caerostris extrusa draft genome.</title>
        <authorList>
            <person name="Kono N."/>
            <person name="Arakawa K."/>
        </authorList>
    </citation>
    <scope>NUCLEOTIDE SEQUENCE [LARGE SCALE GENOMIC DNA]</scope>
</reference>
<organism evidence="2 3">
    <name type="scientific">Caerostris extrusa</name>
    <name type="common">Bark spider</name>
    <name type="synonym">Caerostris bankana</name>
    <dbReference type="NCBI Taxonomy" id="172846"/>
    <lineage>
        <taxon>Eukaryota</taxon>
        <taxon>Metazoa</taxon>
        <taxon>Ecdysozoa</taxon>
        <taxon>Arthropoda</taxon>
        <taxon>Chelicerata</taxon>
        <taxon>Arachnida</taxon>
        <taxon>Araneae</taxon>
        <taxon>Araneomorphae</taxon>
        <taxon>Entelegynae</taxon>
        <taxon>Araneoidea</taxon>
        <taxon>Araneidae</taxon>
        <taxon>Caerostris</taxon>
    </lineage>
</organism>
<dbReference type="Proteomes" id="UP001054945">
    <property type="component" value="Unassembled WGS sequence"/>
</dbReference>
<gene>
    <name evidence="2" type="ORF">CEXT_76101</name>
</gene>
<comment type="caution">
    <text evidence="2">The sequence shown here is derived from an EMBL/GenBank/DDBJ whole genome shotgun (WGS) entry which is preliminary data.</text>
</comment>
<evidence type="ECO:0000313" key="2">
    <source>
        <dbReference type="EMBL" id="GIY79677.1"/>
    </source>
</evidence>
<proteinExistence type="predicted"/>
<sequence length="116" mass="12930">MPTVSRRLTTKLPLTMSGPGSTLKCRAEQLHTVDKVLKSNSIKGDHSTDKIVQAQYKRKKKRPEKSQSSLVRSPHLHLGMPAGKTCSACSTSAFQWHLQWACRHRAESALHDFHGA</sequence>
<dbReference type="EMBL" id="BPLR01015920">
    <property type="protein sequence ID" value="GIY79677.1"/>
    <property type="molecule type" value="Genomic_DNA"/>
</dbReference>